<dbReference type="EC" id="6.2.1.30" evidence="2"/>
<dbReference type="GO" id="GO:0047475">
    <property type="term" value="F:phenylacetate-CoA ligase activity"/>
    <property type="evidence" value="ECO:0007669"/>
    <property type="project" value="UniProtKB-EC"/>
</dbReference>
<protein>
    <submittedName>
        <fullName evidence="2">Phenylacetate-CoA ligase</fullName>
        <ecNumber evidence="2">6.2.1.30</ecNumber>
    </submittedName>
</protein>
<feature type="domain" description="AMP-dependent synthetase/ligase" evidence="1">
    <location>
        <begin position="206"/>
        <end position="326"/>
    </location>
</feature>
<organism evidence="2 3">
    <name type="scientific">Streptomyces avidinii</name>
    <dbReference type="NCBI Taxonomy" id="1895"/>
    <lineage>
        <taxon>Bacteria</taxon>
        <taxon>Bacillati</taxon>
        <taxon>Actinomycetota</taxon>
        <taxon>Actinomycetes</taxon>
        <taxon>Kitasatosporales</taxon>
        <taxon>Streptomycetaceae</taxon>
        <taxon>Streptomyces</taxon>
    </lineage>
</organism>
<dbReference type="EMBL" id="JAGGLQ010000025">
    <property type="protein sequence ID" value="MBP2041516.1"/>
    <property type="molecule type" value="Genomic_DNA"/>
</dbReference>
<dbReference type="Gene3D" id="3.40.50.12780">
    <property type="entry name" value="N-terminal domain of ligase-like"/>
    <property type="match status" value="1"/>
</dbReference>
<reference evidence="2 3" key="1">
    <citation type="submission" date="2021-03" db="EMBL/GenBank/DDBJ databases">
        <title>Genomic Encyclopedia of Type Strains, Phase IV (KMG-IV): sequencing the most valuable type-strain genomes for metagenomic binning, comparative biology and taxonomic classification.</title>
        <authorList>
            <person name="Goeker M."/>
        </authorList>
    </citation>
    <scope>NUCLEOTIDE SEQUENCE [LARGE SCALE GENOMIC DNA]</scope>
    <source>
        <strain evidence="2 3">DSM 40526</strain>
    </source>
</reference>
<sequence>MDVIRDRMIAGQSSILGVYNFLEENEGLPDEQLALRQRHLMHHQLKWARTKSPYFANILRHHRTEDLLGRPEIWGDLPLMDKSVMLKNFDEIRTRSDIPFAEVERYLSDRSLVDRPFNGSDLLVVSTAGTSGKPGYFVYDRDEQAHIRAQYFRFMRAILASITPEGPLRSAAIIVTGAHMIGYKMQQHLPPEFFRMLPVLREGRAVTVEETAAELEGFNPQILTCFGSTLRMLTEYKEANPGFSWRPLALINTGATLERDVQQRALAAFEGVRIFDLYGSTDTGYIGWTCERGSMHLNTDCMRIEILDEDNRPVSEGEFGSITISTYWHRTLPVIRYRLGDLMSVSTERCACGRSLPVVKELLGRENTLLYRRTGTGLAPVPQGVFMEMFETISGVKRFRLVQESPDRVTVSVVPLPDSAPGLAERVAQQVTPAFGEGASVEVRLVDALVPPASGKLLPVERLFDPAAERAKAP</sequence>
<gene>
    <name evidence="2" type="ORF">J2Z77_007376</name>
</gene>
<evidence type="ECO:0000259" key="1">
    <source>
        <dbReference type="Pfam" id="PF00501"/>
    </source>
</evidence>
<keyword evidence="2" id="KW-0436">Ligase</keyword>
<dbReference type="InterPro" id="IPR053158">
    <property type="entry name" value="CapK_Type1_Caps_Biosynth"/>
</dbReference>
<dbReference type="RefSeq" id="WP_189973943.1">
    <property type="nucleotide sequence ID" value="NZ_BMVL01000021.1"/>
</dbReference>
<dbReference type="SUPFAM" id="SSF56801">
    <property type="entry name" value="Acetyl-CoA synthetase-like"/>
    <property type="match status" value="1"/>
</dbReference>
<accession>A0ABS4LHA8</accession>
<keyword evidence="3" id="KW-1185">Reference proteome</keyword>
<dbReference type="PANTHER" id="PTHR36932">
    <property type="entry name" value="CAPSULAR POLYSACCHARIDE BIOSYNTHESIS PROTEIN"/>
    <property type="match status" value="1"/>
</dbReference>
<dbReference type="Proteomes" id="UP001519310">
    <property type="component" value="Unassembled WGS sequence"/>
</dbReference>
<dbReference type="Pfam" id="PF00501">
    <property type="entry name" value="AMP-binding"/>
    <property type="match status" value="1"/>
</dbReference>
<dbReference type="PANTHER" id="PTHR36932:SF1">
    <property type="entry name" value="CAPSULAR POLYSACCHARIDE BIOSYNTHESIS PROTEIN"/>
    <property type="match status" value="1"/>
</dbReference>
<evidence type="ECO:0000313" key="2">
    <source>
        <dbReference type="EMBL" id="MBP2041516.1"/>
    </source>
</evidence>
<name>A0ABS4LHA8_STRAV</name>
<dbReference type="InterPro" id="IPR042099">
    <property type="entry name" value="ANL_N_sf"/>
</dbReference>
<comment type="caution">
    <text evidence="2">The sequence shown here is derived from an EMBL/GenBank/DDBJ whole genome shotgun (WGS) entry which is preliminary data.</text>
</comment>
<proteinExistence type="predicted"/>
<evidence type="ECO:0000313" key="3">
    <source>
        <dbReference type="Proteomes" id="UP001519310"/>
    </source>
</evidence>
<dbReference type="InterPro" id="IPR000873">
    <property type="entry name" value="AMP-dep_synth/lig_dom"/>
</dbReference>